<comment type="caution">
    <text evidence="8">The sequence shown here is derived from an EMBL/GenBank/DDBJ whole genome shotgun (WGS) entry which is preliminary data.</text>
</comment>
<dbReference type="SUPFAM" id="SSF50486">
    <property type="entry name" value="FMT C-terminal domain-like"/>
    <property type="match status" value="1"/>
</dbReference>
<dbReference type="InterPro" id="IPR005794">
    <property type="entry name" value="Fmt"/>
</dbReference>
<organism evidence="8 9">
    <name type="scientific">Dethiosulfatarculus sandiegensis</name>
    <dbReference type="NCBI Taxonomy" id="1429043"/>
    <lineage>
        <taxon>Bacteria</taxon>
        <taxon>Pseudomonadati</taxon>
        <taxon>Thermodesulfobacteriota</taxon>
        <taxon>Desulfarculia</taxon>
        <taxon>Desulfarculales</taxon>
        <taxon>Desulfarculaceae</taxon>
        <taxon>Dethiosulfatarculus</taxon>
    </lineage>
</organism>
<dbReference type="PATRIC" id="fig|1429043.3.peg.439"/>
<sequence length="315" mass="34245">MRAKTLVFMGTPDIACPTLTAASKAGWQVKGVVTQPDRPAGRGKKVRRCPVAAQADDLGFLVLQPERIAALKEELKSLDAQACVVMAMGQILPKEILDIFPLGCVNLHTSLLPLLRGASPINQAIIQGFDTTGVTAMMMDQGMDTGHIIMQEELIIDMQETAGSLADRLSALAADLLPRTLEALWKGEATWTPQDGGKATYAPVMKKTDGLLDWNKSAEELDRQVRGMDPWPSAFTSLNQKQLRLFAPTCLSDFDHKAKPGTVLPPQMERPDMLWVACGQGALGLGQVQAAGKRRMEARNFIHGLRDKQGFCLGE</sequence>
<dbReference type="InParanoid" id="A0A0D2HZ70"/>
<evidence type="ECO:0000256" key="1">
    <source>
        <dbReference type="ARBA" id="ARBA00010699"/>
    </source>
</evidence>
<dbReference type="GO" id="GO:0005829">
    <property type="term" value="C:cytosol"/>
    <property type="evidence" value="ECO:0007669"/>
    <property type="project" value="TreeGrafter"/>
</dbReference>
<dbReference type="Proteomes" id="UP000032233">
    <property type="component" value="Unassembled WGS sequence"/>
</dbReference>
<dbReference type="Pfam" id="PF02911">
    <property type="entry name" value="Formyl_trans_C"/>
    <property type="match status" value="1"/>
</dbReference>
<dbReference type="OrthoDB" id="9802815at2"/>
<dbReference type="AlphaFoldDB" id="A0A0D2HZ70"/>
<name>A0A0D2HZ70_9BACT</name>
<evidence type="ECO:0000313" key="9">
    <source>
        <dbReference type="Proteomes" id="UP000032233"/>
    </source>
</evidence>
<dbReference type="FunCoup" id="A0A0D2HZ70">
    <property type="interactions" value="514"/>
</dbReference>
<dbReference type="PANTHER" id="PTHR11138">
    <property type="entry name" value="METHIONYL-TRNA FORMYLTRANSFERASE"/>
    <property type="match status" value="1"/>
</dbReference>
<gene>
    <name evidence="5" type="primary">fmt</name>
    <name evidence="8" type="ORF">X474_02090</name>
</gene>
<protein>
    <recommendedName>
        <fullName evidence="2 5">Methionyl-tRNA formyltransferase</fullName>
        <ecNumber evidence="2 5">2.1.2.9</ecNumber>
    </recommendedName>
</protein>
<proteinExistence type="inferred from homology"/>
<evidence type="ECO:0000259" key="7">
    <source>
        <dbReference type="Pfam" id="PF02911"/>
    </source>
</evidence>
<reference evidence="8 9" key="1">
    <citation type="submission" date="2013-11" db="EMBL/GenBank/DDBJ databases">
        <title>Metagenomic analysis of a methanogenic consortium involved in long chain n-alkane degradation.</title>
        <authorList>
            <person name="Davidova I.A."/>
            <person name="Callaghan A.V."/>
            <person name="Wawrik B."/>
            <person name="Pruitt S."/>
            <person name="Marks C."/>
            <person name="Duncan K.E."/>
            <person name="Suflita J.M."/>
        </authorList>
    </citation>
    <scope>NUCLEOTIDE SEQUENCE [LARGE SCALE GENOMIC DNA]</scope>
    <source>
        <strain evidence="8 9">SPR</strain>
    </source>
</reference>
<comment type="function">
    <text evidence="5">Attaches a formyl group to the free amino group of methionyl-tRNA(fMet). The formyl group appears to play a dual role in the initiator identity of N-formylmethionyl-tRNA by promoting its recognition by IF2 and preventing the misappropriation of this tRNA by the elongation apparatus.</text>
</comment>
<comment type="similarity">
    <text evidence="1 5">Belongs to the Fmt family.</text>
</comment>
<comment type="catalytic activity">
    <reaction evidence="5">
        <text>L-methionyl-tRNA(fMet) + (6R)-10-formyltetrahydrofolate = N-formyl-L-methionyl-tRNA(fMet) + (6S)-5,6,7,8-tetrahydrofolate + H(+)</text>
        <dbReference type="Rhea" id="RHEA:24380"/>
        <dbReference type="Rhea" id="RHEA-COMP:9952"/>
        <dbReference type="Rhea" id="RHEA-COMP:9953"/>
        <dbReference type="ChEBI" id="CHEBI:15378"/>
        <dbReference type="ChEBI" id="CHEBI:57453"/>
        <dbReference type="ChEBI" id="CHEBI:78530"/>
        <dbReference type="ChEBI" id="CHEBI:78844"/>
        <dbReference type="ChEBI" id="CHEBI:195366"/>
        <dbReference type="EC" id="2.1.2.9"/>
    </reaction>
</comment>
<evidence type="ECO:0000256" key="3">
    <source>
        <dbReference type="ARBA" id="ARBA00022679"/>
    </source>
</evidence>
<evidence type="ECO:0000313" key="8">
    <source>
        <dbReference type="EMBL" id="KIX15533.1"/>
    </source>
</evidence>
<dbReference type="InterPro" id="IPR011034">
    <property type="entry name" value="Formyl_transferase-like_C_sf"/>
</dbReference>
<dbReference type="GO" id="GO:0004479">
    <property type="term" value="F:methionyl-tRNA formyltransferase activity"/>
    <property type="evidence" value="ECO:0007669"/>
    <property type="project" value="UniProtKB-UniRule"/>
</dbReference>
<keyword evidence="4 5" id="KW-0648">Protein biosynthesis</keyword>
<dbReference type="InterPro" id="IPR036477">
    <property type="entry name" value="Formyl_transf_N_sf"/>
</dbReference>
<keyword evidence="3 5" id="KW-0808">Transferase</keyword>
<feature type="domain" description="Formyl transferase N-terminal" evidence="6">
    <location>
        <begin position="4"/>
        <end position="181"/>
    </location>
</feature>
<evidence type="ECO:0000259" key="6">
    <source>
        <dbReference type="Pfam" id="PF00551"/>
    </source>
</evidence>
<dbReference type="NCBIfam" id="TIGR00460">
    <property type="entry name" value="fmt"/>
    <property type="match status" value="1"/>
</dbReference>
<dbReference type="InterPro" id="IPR041711">
    <property type="entry name" value="Met-tRNA-FMT_N"/>
</dbReference>
<feature type="domain" description="Formyl transferase C-terminal" evidence="7">
    <location>
        <begin position="205"/>
        <end position="305"/>
    </location>
</feature>
<dbReference type="PANTHER" id="PTHR11138:SF5">
    <property type="entry name" value="METHIONYL-TRNA FORMYLTRANSFERASE, MITOCHONDRIAL"/>
    <property type="match status" value="1"/>
</dbReference>
<dbReference type="InterPro" id="IPR005793">
    <property type="entry name" value="Formyl_trans_C"/>
</dbReference>
<evidence type="ECO:0000256" key="2">
    <source>
        <dbReference type="ARBA" id="ARBA00012261"/>
    </source>
</evidence>
<dbReference type="RefSeq" id="WP_044346419.1">
    <property type="nucleotide sequence ID" value="NZ_AZAC01000002.1"/>
</dbReference>
<accession>A0A0D2HZ70</accession>
<feature type="binding site" evidence="5">
    <location>
        <begin position="110"/>
        <end position="113"/>
    </location>
    <ligand>
        <name>(6S)-5,6,7,8-tetrahydrofolate</name>
        <dbReference type="ChEBI" id="CHEBI:57453"/>
    </ligand>
</feature>
<dbReference type="STRING" id="1429043.X474_02090"/>
<evidence type="ECO:0000256" key="5">
    <source>
        <dbReference type="HAMAP-Rule" id="MF_00182"/>
    </source>
</evidence>
<dbReference type="Gene3D" id="3.40.50.12230">
    <property type="match status" value="1"/>
</dbReference>
<dbReference type="Pfam" id="PF00551">
    <property type="entry name" value="Formyl_trans_N"/>
    <property type="match status" value="1"/>
</dbReference>
<dbReference type="EMBL" id="AZAC01000002">
    <property type="protein sequence ID" value="KIX15533.1"/>
    <property type="molecule type" value="Genomic_DNA"/>
</dbReference>
<dbReference type="SUPFAM" id="SSF53328">
    <property type="entry name" value="Formyltransferase"/>
    <property type="match status" value="1"/>
</dbReference>
<dbReference type="CDD" id="cd08704">
    <property type="entry name" value="Met_tRNA_FMT_C"/>
    <property type="match status" value="1"/>
</dbReference>
<dbReference type="HAMAP" id="MF_00182">
    <property type="entry name" value="Formyl_trans"/>
    <property type="match status" value="1"/>
</dbReference>
<evidence type="ECO:0000256" key="4">
    <source>
        <dbReference type="ARBA" id="ARBA00022917"/>
    </source>
</evidence>
<dbReference type="InterPro" id="IPR044135">
    <property type="entry name" value="Met-tRNA-FMT_C"/>
</dbReference>
<dbReference type="EC" id="2.1.2.9" evidence="2 5"/>
<dbReference type="CDD" id="cd08646">
    <property type="entry name" value="FMT_core_Met-tRNA-FMT_N"/>
    <property type="match status" value="1"/>
</dbReference>
<keyword evidence="9" id="KW-1185">Reference proteome</keyword>
<dbReference type="InterPro" id="IPR002376">
    <property type="entry name" value="Formyl_transf_N"/>
</dbReference>